<feature type="region of interest" description="Disordered" evidence="6">
    <location>
        <begin position="454"/>
        <end position="474"/>
    </location>
</feature>
<keyword evidence="2" id="KW-1003">Cell membrane</keyword>
<feature type="compositionally biased region" description="Pro residues" evidence="6">
    <location>
        <begin position="459"/>
        <end position="469"/>
    </location>
</feature>
<evidence type="ECO:0000256" key="1">
    <source>
        <dbReference type="ARBA" id="ARBA00004236"/>
    </source>
</evidence>
<evidence type="ECO:0000256" key="3">
    <source>
        <dbReference type="ARBA" id="ARBA00022729"/>
    </source>
</evidence>
<feature type="compositionally biased region" description="Gly residues" evidence="6">
    <location>
        <begin position="360"/>
        <end position="374"/>
    </location>
</feature>
<evidence type="ECO:0000313" key="8">
    <source>
        <dbReference type="EMBL" id="KAK7085970.1"/>
    </source>
</evidence>
<dbReference type="EMBL" id="JAXCGZ010000445">
    <property type="protein sequence ID" value="KAK7085970.1"/>
    <property type="molecule type" value="Genomic_DNA"/>
</dbReference>
<dbReference type="Pfam" id="PF25537">
    <property type="entry name" value="DUF7921"/>
    <property type="match status" value="1"/>
</dbReference>
<keyword evidence="4" id="KW-0472">Membrane</keyword>
<dbReference type="AlphaFoldDB" id="A0AAN8XWN6"/>
<feature type="region of interest" description="Disordered" evidence="6">
    <location>
        <begin position="233"/>
        <end position="259"/>
    </location>
</feature>
<keyword evidence="5" id="KW-0325">Glycoprotein</keyword>
<dbReference type="InterPro" id="IPR016017">
    <property type="entry name" value="GDNF/GAS1"/>
</dbReference>
<evidence type="ECO:0000259" key="7">
    <source>
        <dbReference type="SMART" id="SM00907"/>
    </source>
</evidence>
<organism evidence="8 9">
    <name type="scientific">Halocaridina rubra</name>
    <name type="common">Hawaiian red shrimp</name>
    <dbReference type="NCBI Taxonomy" id="373956"/>
    <lineage>
        <taxon>Eukaryota</taxon>
        <taxon>Metazoa</taxon>
        <taxon>Ecdysozoa</taxon>
        <taxon>Arthropoda</taxon>
        <taxon>Crustacea</taxon>
        <taxon>Multicrustacea</taxon>
        <taxon>Malacostraca</taxon>
        <taxon>Eumalacostraca</taxon>
        <taxon>Eucarida</taxon>
        <taxon>Decapoda</taxon>
        <taxon>Pleocyemata</taxon>
        <taxon>Caridea</taxon>
        <taxon>Atyoidea</taxon>
        <taxon>Atyidae</taxon>
        <taxon>Halocaridina</taxon>
    </lineage>
</organism>
<keyword evidence="9" id="KW-1185">Reference proteome</keyword>
<dbReference type="SUPFAM" id="SSF110035">
    <property type="entry name" value="GDNF receptor-like"/>
    <property type="match status" value="1"/>
</dbReference>
<dbReference type="SMART" id="SM00907">
    <property type="entry name" value="GDNF"/>
    <property type="match status" value="1"/>
</dbReference>
<feature type="region of interest" description="Disordered" evidence="6">
    <location>
        <begin position="131"/>
        <end position="151"/>
    </location>
</feature>
<proteinExistence type="predicted"/>
<sequence length="769" mass="84067">QSDPDGECLTAMRKLHPTCAERHAGRDPMKCHKISEQCRQSGGVCSKKLEEYEQNCAADAMTGTCAGTHRNCQKAVMNILGTELHATCVCKGTDFLHQHDCYTWQKLLWSNPCVIESHLKLHQEIAEGGSESLDADFRPPATITTPPPRHVYVEPTPEEEIIRPHDKNYGTVREYGPEGNLPRPSGSYGIERIRPDWENGRNGMPRGHIPPGSENNGGDLTLDKTRYDIVGGEMGRGGISRGNNFGTEIGRDDDSSRRGIMVGGTEGRRIYGTQVDISESKWSSGRHRGGGISLEKNGDRNGGSVFNGGSRFGGNQEQGGSGGRSSWGRGNGRIPGLNVGGNRDRFGPNTPYDNDQSGGESSGRGRGLGIGSGHRGTPIVIGPPDRGSGSGRDWSTSFGSGRRQGGRPWSGGGASPGEYPDIFSGRENSPDNIYPVTRLPMGRPDYEVPTPPSIGRATPEPPAIAPPTPQTTTTTTIATTTIPRRTCTIKNANNEHMTTLQIPEGSRKRIYNTSDCSALCECREMNRGAEPEAVCITLRCIENKSCNTHDAMYPHSAPYYLAYRGVCDCYAGNFICQKPNPVSSENGNELLVIISENYTLGPGVYLFLGYSRGEMEILQPVTSKNELDALNQMEDVLIREYGFKCHLNLKHHIGENVIAIATLRSDPGVYISPFRKQRREKEECANPLQRLAEKINARPRHSDILMDAHLSMFILAEVDVNFPEAQTSFSSIGDHLRPCSLVTFFAILLTTLLLHHHFENVVPLGVRAT</sequence>
<dbReference type="Pfam" id="PF02351">
    <property type="entry name" value="GDNF"/>
    <property type="match status" value="1"/>
</dbReference>
<evidence type="ECO:0000256" key="6">
    <source>
        <dbReference type="SAM" id="MobiDB-lite"/>
    </source>
</evidence>
<evidence type="ECO:0000256" key="5">
    <source>
        <dbReference type="ARBA" id="ARBA00023180"/>
    </source>
</evidence>
<comment type="caution">
    <text evidence="8">The sequence shown here is derived from an EMBL/GenBank/DDBJ whole genome shotgun (WGS) entry which is preliminary data.</text>
</comment>
<dbReference type="InterPro" id="IPR057681">
    <property type="entry name" value="DUF7921"/>
</dbReference>
<evidence type="ECO:0000256" key="2">
    <source>
        <dbReference type="ARBA" id="ARBA00022475"/>
    </source>
</evidence>
<protein>
    <recommendedName>
        <fullName evidence="7">GDNF/GAS1 domain-containing protein</fullName>
    </recommendedName>
</protein>
<name>A0AAN8XWN6_HALRR</name>
<dbReference type="Proteomes" id="UP001381693">
    <property type="component" value="Unassembled WGS sequence"/>
</dbReference>
<feature type="region of interest" description="Disordered" evidence="6">
    <location>
        <begin position="281"/>
        <end position="429"/>
    </location>
</feature>
<feature type="compositionally biased region" description="Gly residues" evidence="6">
    <location>
        <begin position="310"/>
        <end position="333"/>
    </location>
</feature>
<feature type="non-terminal residue" evidence="8">
    <location>
        <position position="1"/>
    </location>
</feature>
<evidence type="ECO:0000256" key="4">
    <source>
        <dbReference type="ARBA" id="ARBA00023136"/>
    </source>
</evidence>
<gene>
    <name evidence="8" type="ORF">SK128_011712</name>
</gene>
<dbReference type="InterPro" id="IPR037193">
    <property type="entry name" value="GDNF_alpha"/>
</dbReference>
<feature type="region of interest" description="Disordered" evidence="6">
    <location>
        <begin position="197"/>
        <end position="221"/>
    </location>
</feature>
<reference evidence="8 9" key="1">
    <citation type="submission" date="2023-11" db="EMBL/GenBank/DDBJ databases">
        <title>Halocaridina rubra genome assembly.</title>
        <authorList>
            <person name="Smith C."/>
        </authorList>
    </citation>
    <scope>NUCLEOTIDE SEQUENCE [LARGE SCALE GENOMIC DNA]</scope>
    <source>
        <strain evidence="8">EP-1</strain>
        <tissue evidence="8">Whole</tissue>
    </source>
</reference>
<feature type="domain" description="GDNF/GAS1" evidence="7">
    <location>
        <begin position="31"/>
        <end position="113"/>
    </location>
</feature>
<accession>A0AAN8XWN6</accession>
<feature type="region of interest" description="Disordered" evidence="6">
    <location>
        <begin position="169"/>
        <end position="188"/>
    </location>
</feature>
<keyword evidence="3" id="KW-0732">Signal</keyword>
<comment type="subcellular location">
    <subcellularLocation>
        <location evidence="1">Cell membrane</location>
    </subcellularLocation>
</comment>
<evidence type="ECO:0000313" key="9">
    <source>
        <dbReference type="Proteomes" id="UP001381693"/>
    </source>
</evidence>
<dbReference type="GO" id="GO:0005886">
    <property type="term" value="C:plasma membrane"/>
    <property type="evidence" value="ECO:0007669"/>
    <property type="project" value="UniProtKB-SubCell"/>
</dbReference>